<dbReference type="SUPFAM" id="SSF49303">
    <property type="entry name" value="beta-Galactosidase/glucuronidase domain"/>
    <property type="match status" value="2"/>
</dbReference>
<feature type="region of interest" description="Disordered" evidence="8">
    <location>
        <begin position="1065"/>
        <end position="1097"/>
    </location>
</feature>
<comment type="similarity">
    <text evidence="2 7">Belongs to the glycosyl hydrolase 2 family.</text>
</comment>
<evidence type="ECO:0000256" key="8">
    <source>
        <dbReference type="SAM" id="MobiDB-lite"/>
    </source>
</evidence>
<dbReference type="InterPro" id="IPR006101">
    <property type="entry name" value="Glyco_hydro_2"/>
</dbReference>
<dbReference type="InterPro" id="IPR011013">
    <property type="entry name" value="Gal_mutarotase_sf_dom"/>
</dbReference>
<dbReference type="PANTHER" id="PTHR46323">
    <property type="entry name" value="BETA-GALACTOSIDASE"/>
    <property type="match status" value="1"/>
</dbReference>
<evidence type="ECO:0000256" key="7">
    <source>
        <dbReference type="RuleBase" id="RU361154"/>
    </source>
</evidence>
<dbReference type="Gene3D" id="2.70.98.10">
    <property type="match status" value="1"/>
</dbReference>
<evidence type="ECO:0000256" key="4">
    <source>
        <dbReference type="ARBA" id="ARBA00022801"/>
    </source>
</evidence>
<reference evidence="10 11" key="1">
    <citation type="submission" date="2020-08" db="EMBL/GenBank/DDBJ databases">
        <title>Genomic Encyclopedia of Type Strains, Phase IV (KMG-IV): sequencing the most valuable type-strain genomes for metagenomic binning, comparative biology and taxonomic classification.</title>
        <authorList>
            <person name="Goeker M."/>
        </authorList>
    </citation>
    <scope>NUCLEOTIDE SEQUENCE [LARGE SCALE GENOMIC DNA]</scope>
    <source>
        <strain evidence="10 11">DSM 100044</strain>
    </source>
</reference>
<comment type="caution">
    <text evidence="10">The sequence shown here is derived from an EMBL/GenBank/DDBJ whole genome shotgun (WGS) entry which is preliminary data.</text>
</comment>
<evidence type="ECO:0000256" key="2">
    <source>
        <dbReference type="ARBA" id="ARBA00007401"/>
    </source>
</evidence>
<dbReference type="SMART" id="SM01038">
    <property type="entry name" value="Bgal_small_N"/>
    <property type="match status" value="1"/>
</dbReference>
<keyword evidence="11" id="KW-1185">Reference proteome</keyword>
<dbReference type="InterPro" id="IPR023230">
    <property type="entry name" value="Glyco_hydro_2_CS"/>
</dbReference>
<gene>
    <name evidence="10" type="ORF">FHS94_000925</name>
</gene>
<dbReference type="Pfam" id="PF02837">
    <property type="entry name" value="Glyco_hydro_2_N"/>
    <property type="match status" value="1"/>
</dbReference>
<dbReference type="InterPro" id="IPR006103">
    <property type="entry name" value="Glyco_hydro_2_cat"/>
</dbReference>
<dbReference type="InterPro" id="IPR017853">
    <property type="entry name" value="GH"/>
</dbReference>
<dbReference type="InterPro" id="IPR036156">
    <property type="entry name" value="Beta-gal/glucu_dom_sf"/>
</dbReference>
<dbReference type="InterPro" id="IPR014718">
    <property type="entry name" value="GH-type_carb-bd"/>
</dbReference>
<dbReference type="Gene3D" id="2.60.120.260">
    <property type="entry name" value="Galactose-binding domain-like"/>
    <property type="match status" value="1"/>
</dbReference>
<feature type="domain" description="Beta galactosidase small chain/" evidence="9">
    <location>
        <begin position="790"/>
        <end position="1064"/>
    </location>
</feature>
<dbReference type="Pfam" id="PF00703">
    <property type="entry name" value="Glyco_hydro_2"/>
    <property type="match status" value="1"/>
</dbReference>
<dbReference type="InterPro" id="IPR006104">
    <property type="entry name" value="Glyco_hydro_2_N"/>
</dbReference>
<dbReference type="Gene3D" id="3.20.20.80">
    <property type="entry name" value="Glycosidases"/>
    <property type="match status" value="1"/>
</dbReference>
<dbReference type="InterPro" id="IPR013783">
    <property type="entry name" value="Ig-like_fold"/>
</dbReference>
<dbReference type="SUPFAM" id="SSF49785">
    <property type="entry name" value="Galactose-binding domain-like"/>
    <property type="match status" value="1"/>
</dbReference>
<dbReference type="InterPro" id="IPR004199">
    <property type="entry name" value="B-gal_small/dom_5"/>
</dbReference>
<comment type="catalytic activity">
    <reaction evidence="1 7">
        <text>Hydrolysis of terminal non-reducing beta-D-galactose residues in beta-D-galactosides.</text>
        <dbReference type="EC" id="3.2.1.23"/>
    </reaction>
</comment>
<dbReference type="GO" id="GO:0004565">
    <property type="term" value="F:beta-galactosidase activity"/>
    <property type="evidence" value="ECO:0007669"/>
    <property type="project" value="UniProtKB-EC"/>
</dbReference>
<name>A0A7W9BBF0_9SPHN</name>
<dbReference type="GO" id="GO:0005990">
    <property type="term" value="P:lactose catabolic process"/>
    <property type="evidence" value="ECO:0007669"/>
    <property type="project" value="TreeGrafter"/>
</dbReference>
<keyword evidence="4 7" id="KW-0378">Hydrolase</keyword>
<protein>
    <recommendedName>
        <fullName evidence="3 7">Beta-galactosidase</fullName>
        <ecNumber evidence="3 7">3.2.1.23</ecNumber>
    </recommendedName>
    <alternativeName>
        <fullName evidence="6 7">Lactase</fullName>
    </alternativeName>
</protein>
<evidence type="ECO:0000256" key="3">
    <source>
        <dbReference type="ARBA" id="ARBA00012756"/>
    </source>
</evidence>
<dbReference type="GO" id="GO:0030246">
    <property type="term" value="F:carbohydrate binding"/>
    <property type="evidence" value="ECO:0007669"/>
    <property type="project" value="InterPro"/>
</dbReference>
<evidence type="ECO:0000313" key="11">
    <source>
        <dbReference type="Proteomes" id="UP000546200"/>
    </source>
</evidence>
<dbReference type="AlphaFoldDB" id="A0A7W9BBF0"/>
<dbReference type="EMBL" id="JACIJK010000002">
    <property type="protein sequence ID" value="MBB5714102.1"/>
    <property type="molecule type" value="Genomic_DNA"/>
</dbReference>
<evidence type="ECO:0000259" key="9">
    <source>
        <dbReference type="SMART" id="SM01038"/>
    </source>
</evidence>
<sequence length="1097" mass="121984">MSYLLVIAVVPAVAQQRTNPIPPSWKDGPPIAQASPDPKRPYREWEDPKTFEVNREAPHATLFNYEDLARAERGNPADSARHLSLDGTWKFHWSRNSSERPANFWKRSFDVSSWSNIKVPGTIEAQGYDRPYYVNIGYAFPMNQPLVPDDYAPVGSYRRTFDLPANWRGDDVFLRFNGVGSAIYVWVNGHKVGYSENTKNPAEFKVTKYLKPGANDVAVEVYRYSDGSYLEDQDMWRVSGFERPVEMFAVPKAWVRDYFAKAGLSEGYRDGTLDLSVDVAPGVGGQGAYSVEAILSDKSGQTVWSERQPVNFAQGKSGSLRFNTRLPNVRRWTAETPNLYGLMLVVRDNAGTVLSAVPGHVGFRDIAIRDGQLMVNGQPITIRGVNMHEHDPDTIKVVSEETLEARIRQMRAMNINAIRTSHYPQRAAFYDLADRYGMYVVDESNIESHGYYEAGFGIGPEEKWQLGHKPEWEAAHLARMEQLVERDKNHPSIIAWSLGNEAGGGPAFQKMYDWAKKRDPTRPVQYQAAGMKPPFTDMVVPFYPNQAAIAKWAKEFPLSPIIMTEYSHMMGNSGGDIADLWEEIRKHPNTQGGFIWDWLDQGLNYHHPDGSLFWAYGGDPGPLMISQTQSPESLRGNFVANGMIGTDGQPNPHAYEVRHVYQPASFAAVNAAAGTVRVANRFDFINLDRFDIVCTMLEDGVEQGSCGRQSLSIPARGSAAFTLKREAGQPKPGAEYVARLALVTREGSLPMTEAGTTVATDEIVLPIVHAAAPAKEAGQITLSQTGAEWQIQGPGYAARFNSGTGELVSLRGRGGELVETAPKPNFWRPVTDNDIGWDVPAKLAVWKEASLNRALTSFSAKRQGKGVDVQALQTVGDNVAWIRTRYRFEPTGDIVVTETIEDGRKDLPVLPRFGWTMRMPKAFNEIAWYGRGPWENYADRKTGAMLGRYKGAVVDQYYPYIRPQETGNKTDLRWMAVTDSNGNGLLISGAQPFSGAALALDPMHLDYDRIAPNRHGLDVKPENFTNLTVDYAQMGVGGDNSWGAQPMAKYQLPFRRYSFTARLRPLAPGDDPAQIARTRPPGTVKPNAPAGKQDRVG</sequence>
<dbReference type="Pfam" id="PF02836">
    <property type="entry name" value="Glyco_hydro_2_C"/>
    <property type="match status" value="1"/>
</dbReference>
<dbReference type="Pfam" id="PF02929">
    <property type="entry name" value="Bgal_small_N"/>
    <property type="match status" value="1"/>
</dbReference>
<evidence type="ECO:0000313" key="10">
    <source>
        <dbReference type="EMBL" id="MBB5714102.1"/>
    </source>
</evidence>
<dbReference type="GO" id="GO:0009341">
    <property type="term" value="C:beta-galactosidase complex"/>
    <property type="evidence" value="ECO:0007669"/>
    <property type="project" value="InterPro"/>
</dbReference>
<dbReference type="InterPro" id="IPR050347">
    <property type="entry name" value="Bact_Beta-galactosidase"/>
</dbReference>
<feature type="region of interest" description="Disordered" evidence="8">
    <location>
        <begin position="20"/>
        <end position="43"/>
    </location>
</feature>
<dbReference type="PANTHER" id="PTHR46323:SF2">
    <property type="entry name" value="BETA-GALACTOSIDASE"/>
    <property type="match status" value="1"/>
</dbReference>
<dbReference type="PROSITE" id="PS00719">
    <property type="entry name" value="GLYCOSYL_HYDROL_F2_1"/>
    <property type="match status" value="1"/>
</dbReference>
<evidence type="ECO:0000256" key="5">
    <source>
        <dbReference type="ARBA" id="ARBA00023295"/>
    </source>
</evidence>
<organism evidence="10 11">
    <name type="scientific">Sphingomonas aerophila</name>
    <dbReference type="NCBI Taxonomy" id="1344948"/>
    <lineage>
        <taxon>Bacteria</taxon>
        <taxon>Pseudomonadati</taxon>
        <taxon>Pseudomonadota</taxon>
        <taxon>Alphaproteobacteria</taxon>
        <taxon>Sphingomonadales</taxon>
        <taxon>Sphingomonadaceae</taxon>
        <taxon>Sphingomonas</taxon>
    </lineage>
</organism>
<dbReference type="PRINTS" id="PR00132">
    <property type="entry name" value="GLHYDRLASE2"/>
</dbReference>
<dbReference type="SUPFAM" id="SSF51445">
    <property type="entry name" value="(Trans)glycosidases"/>
    <property type="match status" value="1"/>
</dbReference>
<accession>A0A7W9BBF0</accession>
<proteinExistence type="inferred from homology"/>
<evidence type="ECO:0000256" key="1">
    <source>
        <dbReference type="ARBA" id="ARBA00001412"/>
    </source>
</evidence>
<dbReference type="Gene3D" id="2.60.40.10">
    <property type="entry name" value="Immunoglobulins"/>
    <property type="match status" value="2"/>
</dbReference>
<dbReference type="InterPro" id="IPR032312">
    <property type="entry name" value="LacZ_4"/>
</dbReference>
<dbReference type="EC" id="3.2.1.23" evidence="3 7"/>
<dbReference type="SUPFAM" id="SSF74650">
    <property type="entry name" value="Galactose mutarotase-like"/>
    <property type="match status" value="1"/>
</dbReference>
<dbReference type="InterPro" id="IPR008979">
    <property type="entry name" value="Galactose-bd-like_sf"/>
</dbReference>
<dbReference type="Pfam" id="PF16353">
    <property type="entry name" value="LacZ_4"/>
    <property type="match status" value="1"/>
</dbReference>
<dbReference type="InterPro" id="IPR006102">
    <property type="entry name" value="Ig-like_GH2"/>
</dbReference>
<dbReference type="Proteomes" id="UP000546200">
    <property type="component" value="Unassembled WGS sequence"/>
</dbReference>
<keyword evidence="5 7" id="KW-0326">Glycosidase</keyword>
<evidence type="ECO:0000256" key="6">
    <source>
        <dbReference type="ARBA" id="ARBA00032230"/>
    </source>
</evidence>